<evidence type="ECO:0000313" key="3">
    <source>
        <dbReference type="Proteomes" id="UP000052022"/>
    </source>
</evidence>
<evidence type="ECO:0000313" key="2">
    <source>
        <dbReference type="EMBL" id="CUH82306.1"/>
    </source>
</evidence>
<gene>
    <name evidence="2" type="ORF">TRM7557_03866</name>
</gene>
<dbReference type="EMBL" id="CYSD01000043">
    <property type="protein sequence ID" value="CUH82306.1"/>
    <property type="molecule type" value="Genomic_DNA"/>
</dbReference>
<organism evidence="2 3">
    <name type="scientific">Tritonibacter multivorans</name>
    <dbReference type="NCBI Taxonomy" id="928856"/>
    <lineage>
        <taxon>Bacteria</taxon>
        <taxon>Pseudomonadati</taxon>
        <taxon>Pseudomonadota</taxon>
        <taxon>Alphaproteobacteria</taxon>
        <taxon>Rhodobacterales</taxon>
        <taxon>Paracoccaceae</taxon>
        <taxon>Tritonibacter</taxon>
    </lineage>
</organism>
<sequence length="186" mass="20882">METTPQPSFQDRVDRISASHKEAAEQRRLMLANLPKEEKVKVNKWWQAFTIAVAIAFGMVLLFVATSARMRLYGYSDESAMVLTLADVSGALALTWGFGQFQNNYNLKNKLAQAVGILLMAVGIHNLAFWFPETMSLAISGDWVRQQQVEAAPNSVLIGPKYIRLSKRDMEYGAPLNVTPKVIYRD</sequence>
<proteinExistence type="predicted"/>
<dbReference type="RefSeq" id="WP_058291833.1">
    <property type="nucleotide sequence ID" value="NZ_CYSD01000043.1"/>
</dbReference>
<feature type="transmembrane region" description="Helical" evidence="1">
    <location>
        <begin position="111"/>
        <end position="131"/>
    </location>
</feature>
<name>A0A0P1GJK1_9RHOB</name>
<keyword evidence="3" id="KW-1185">Reference proteome</keyword>
<feature type="transmembrane region" description="Helical" evidence="1">
    <location>
        <begin position="45"/>
        <end position="68"/>
    </location>
</feature>
<protein>
    <submittedName>
        <fullName evidence="2">Uncharacterized protein</fullName>
    </submittedName>
</protein>
<dbReference type="Proteomes" id="UP000052022">
    <property type="component" value="Unassembled WGS sequence"/>
</dbReference>
<feature type="transmembrane region" description="Helical" evidence="1">
    <location>
        <begin position="80"/>
        <end position="99"/>
    </location>
</feature>
<accession>A0A0P1GJK1</accession>
<keyword evidence="1" id="KW-0812">Transmembrane</keyword>
<dbReference type="STRING" id="928856.SAMN04488049_105212"/>
<evidence type="ECO:0000256" key="1">
    <source>
        <dbReference type="SAM" id="Phobius"/>
    </source>
</evidence>
<reference evidence="2 3" key="1">
    <citation type="submission" date="2015-09" db="EMBL/GenBank/DDBJ databases">
        <authorList>
            <consortium name="Swine Surveillance"/>
        </authorList>
    </citation>
    <scope>NUCLEOTIDE SEQUENCE [LARGE SCALE GENOMIC DNA]</scope>
    <source>
        <strain evidence="2 3">CECT 7557</strain>
    </source>
</reference>
<dbReference type="AlphaFoldDB" id="A0A0P1GJK1"/>
<dbReference type="OrthoDB" id="7871289at2"/>
<keyword evidence="1" id="KW-1133">Transmembrane helix</keyword>
<keyword evidence="1" id="KW-0472">Membrane</keyword>